<sequence length="438" mass="49403">MSSNRDKYTQQQLDSYTQEQLDLIDNAWTAQQCKDQQMEIGITVSWWGYTIKLNKAAVQKLDLCLDYLEEELGNYNFKGEIRTLISFCIQFKQFRLNNVVDKDTEHCARLVSPWVMPFALVVVRGSSGNDPNLWSTVWDPDKREWGEAAEFNECETKGAPALAQHGDLLYCVFRGNGLDEQLKWTVYSTNDGWSDAQDFPSHSTTTNPSLAEFNNTLYCFHRGASDDFLYYCTFDDTRKTWNPDIMIKVGNQAHSSRTGCAVAVFNGELHMVYQSGDSKAIYHITFDGNTWRTSNNPTAWTSDTPALVAYRTSLLMVHRGKSDEGMYYCTYNGNSWSTDTRIPNMTSSMGPGLAVFGDEVFMVHRSGLNNGELYYSIYNGSGWRGKEPGQIDTVVSGQSTGAPPAIACYTDPQCNSDNYADPKTVEPRLICVHRGWAN</sequence>
<protein>
    <submittedName>
        <fullName evidence="1">Uncharacterized protein</fullName>
    </submittedName>
</protein>
<dbReference type="SUPFAM" id="SSF89372">
    <property type="entry name" value="Fucose-specific lectin"/>
    <property type="match status" value="2"/>
</dbReference>
<reference evidence="2" key="1">
    <citation type="submission" date="2018-12" db="EMBL/GenBank/DDBJ databases">
        <title>Genome sequence of Microcystis aeruginosa NIES-4285.</title>
        <authorList>
            <person name="Tanabe Y."/>
        </authorList>
    </citation>
    <scope>NUCLEOTIDE SEQUENCE [LARGE SCALE GENOMIC DNA]</scope>
    <source>
        <strain evidence="2">NIES-4285</strain>
    </source>
</reference>
<proteinExistence type="predicted"/>
<dbReference type="RefSeq" id="WP_130757949.1">
    <property type="nucleotide sequence ID" value="NZ_BIFY01000078.1"/>
</dbReference>
<organism evidence="1 2">
    <name type="scientific">Microcystis aeruginosa NIES-4285</name>
    <dbReference type="NCBI Taxonomy" id="2497681"/>
    <lineage>
        <taxon>Bacteria</taxon>
        <taxon>Bacillati</taxon>
        <taxon>Cyanobacteriota</taxon>
        <taxon>Cyanophyceae</taxon>
        <taxon>Oscillatoriophycideae</taxon>
        <taxon>Chroococcales</taxon>
        <taxon>Microcystaceae</taxon>
        <taxon>Microcystis</taxon>
    </lineage>
</organism>
<dbReference type="EMBL" id="BIFY01000078">
    <property type="protein sequence ID" value="GCE61603.1"/>
    <property type="molecule type" value="Genomic_DNA"/>
</dbReference>
<evidence type="ECO:0000313" key="2">
    <source>
        <dbReference type="Proteomes" id="UP000289660"/>
    </source>
</evidence>
<dbReference type="Proteomes" id="UP000289660">
    <property type="component" value="Unassembled WGS sequence"/>
</dbReference>
<accession>A0A402DH95</accession>
<name>A0A402DH95_MICAE</name>
<comment type="caution">
    <text evidence="1">The sequence shown here is derived from an EMBL/GenBank/DDBJ whole genome shotgun (WGS) entry which is preliminary data.</text>
</comment>
<gene>
    <name evidence="1" type="ORF">MiAbB_03542</name>
</gene>
<dbReference type="Gene3D" id="2.120.10.70">
    <property type="entry name" value="Fucose-specific lectin"/>
    <property type="match status" value="1"/>
</dbReference>
<dbReference type="AlphaFoldDB" id="A0A402DH95"/>
<evidence type="ECO:0000313" key="1">
    <source>
        <dbReference type="EMBL" id="GCE61603.1"/>
    </source>
</evidence>